<dbReference type="HOGENOM" id="CLU_023625_3_1_7"/>
<evidence type="ECO:0000259" key="7">
    <source>
        <dbReference type="Pfam" id="PF02601"/>
    </source>
</evidence>
<dbReference type="AlphaFoldDB" id="F2NGF4"/>
<evidence type="ECO:0000259" key="8">
    <source>
        <dbReference type="Pfam" id="PF13742"/>
    </source>
</evidence>
<keyword evidence="3 5" id="KW-0378">Hydrolase</keyword>
<evidence type="ECO:0000256" key="1">
    <source>
        <dbReference type="ARBA" id="ARBA00022490"/>
    </source>
</evidence>
<dbReference type="EC" id="3.1.11.6" evidence="5"/>
<organism evidence="9 10">
    <name type="scientific">Desulfobacca acetoxidans (strain ATCC 700848 / DSM 11109 / ASRB2)</name>
    <dbReference type="NCBI Taxonomy" id="880072"/>
    <lineage>
        <taxon>Bacteria</taxon>
        <taxon>Pseudomonadati</taxon>
        <taxon>Thermodesulfobacteriota</taxon>
        <taxon>Desulfobaccia</taxon>
        <taxon>Desulfobaccales</taxon>
        <taxon>Desulfobaccaceae</taxon>
        <taxon>Desulfobacca</taxon>
    </lineage>
</organism>
<comment type="subcellular location">
    <subcellularLocation>
        <location evidence="5 6">Cytoplasm</location>
    </subcellularLocation>
</comment>
<dbReference type="eggNOG" id="COG1570">
    <property type="taxonomic scope" value="Bacteria"/>
</dbReference>
<reference evidence="9 10" key="1">
    <citation type="journal article" date="2011" name="Stand. Genomic Sci.">
        <title>Complete genome sequence of the acetate-degrading sulfate reducer Desulfobacca acetoxidans type strain (ASRB2).</title>
        <authorList>
            <person name="Goker M."/>
            <person name="Teshima H."/>
            <person name="Lapidus A."/>
            <person name="Nolan M."/>
            <person name="Lucas S."/>
            <person name="Hammon N."/>
            <person name="Deshpande S."/>
            <person name="Cheng J.F."/>
            <person name="Tapia R."/>
            <person name="Han C."/>
            <person name="Goodwin L."/>
            <person name="Pitluck S."/>
            <person name="Huntemann M."/>
            <person name="Liolios K."/>
            <person name="Ivanova N."/>
            <person name="Pagani I."/>
            <person name="Mavromatis K."/>
            <person name="Ovchinikova G."/>
            <person name="Pati A."/>
            <person name="Chen A."/>
            <person name="Palaniappan K."/>
            <person name="Land M."/>
            <person name="Hauser L."/>
            <person name="Brambilla E.M."/>
            <person name="Rohde M."/>
            <person name="Spring S."/>
            <person name="Detter J.C."/>
            <person name="Woyke T."/>
            <person name="Bristow J."/>
            <person name="Eisen J.A."/>
            <person name="Markowitz V."/>
            <person name="Hugenholtz P."/>
            <person name="Kyrpides N.C."/>
            <person name="Klenk H.P."/>
        </authorList>
    </citation>
    <scope>NUCLEOTIDE SEQUENCE [LARGE SCALE GENOMIC DNA]</scope>
    <source>
        <strain evidence="10">ATCC 700848 / DSM 11109 / ASRB2</strain>
    </source>
</reference>
<proteinExistence type="inferred from homology"/>
<dbReference type="NCBIfam" id="TIGR00237">
    <property type="entry name" value="xseA"/>
    <property type="match status" value="1"/>
</dbReference>
<comment type="subunit">
    <text evidence="5">Heterooligomer composed of large and small subunits.</text>
</comment>
<keyword evidence="10" id="KW-1185">Reference proteome</keyword>
<evidence type="ECO:0000256" key="4">
    <source>
        <dbReference type="ARBA" id="ARBA00022839"/>
    </source>
</evidence>
<feature type="domain" description="OB-fold nucleic acid binding" evidence="8">
    <location>
        <begin position="16"/>
        <end position="106"/>
    </location>
</feature>
<keyword evidence="2 5" id="KW-0540">Nuclease</keyword>
<evidence type="ECO:0000256" key="5">
    <source>
        <dbReference type="HAMAP-Rule" id="MF_00378"/>
    </source>
</evidence>
<evidence type="ECO:0000313" key="10">
    <source>
        <dbReference type="Proteomes" id="UP000000483"/>
    </source>
</evidence>
<dbReference type="OrthoDB" id="9802795at2"/>
<dbReference type="HAMAP" id="MF_00378">
    <property type="entry name" value="Exonuc_7_L"/>
    <property type="match status" value="1"/>
</dbReference>
<comment type="similarity">
    <text evidence="5 6">Belongs to the XseA family.</text>
</comment>
<dbReference type="InterPro" id="IPR025824">
    <property type="entry name" value="OB-fold_nuc-bd_dom"/>
</dbReference>
<evidence type="ECO:0000256" key="2">
    <source>
        <dbReference type="ARBA" id="ARBA00022722"/>
    </source>
</evidence>
<comment type="catalytic activity">
    <reaction evidence="5 6">
        <text>Exonucleolytic cleavage in either 5'- to 3'- or 3'- to 5'-direction to yield nucleoside 5'-phosphates.</text>
        <dbReference type="EC" id="3.1.11.6"/>
    </reaction>
</comment>
<keyword evidence="1 5" id="KW-0963">Cytoplasm</keyword>
<dbReference type="GO" id="GO:0006308">
    <property type="term" value="P:DNA catabolic process"/>
    <property type="evidence" value="ECO:0007669"/>
    <property type="project" value="UniProtKB-UniRule"/>
</dbReference>
<gene>
    <name evidence="5" type="primary">xseA</name>
    <name evidence="9" type="ordered locus">Desac_0686</name>
</gene>
<accession>F2NGF4</accession>
<dbReference type="InterPro" id="IPR020579">
    <property type="entry name" value="Exonuc_VII_lsu_C"/>
</dbReference>
<reference evidence="10" key="2">
    <citation type="submission" date="2011-03" db="EMBL/GenBank/DDBJ databases">
        <title>The complete genome of Desulfobacca acetoxidans DSM 11109.</title>
        <authorList>
            <consortium name="US DOE Joint Genome Institute (JGI-PGF)"/>
            <person name="Lucas S."/>
            <person name="Copeland A."/>
            <person name="Lapidus A."/>
            <person name="Bruce D."/>
            <person name="Goodwin L."/>
            <person name="Pitluck S."/>
            <person name="Peters L."/>
            <person name="Kyrpides N."/>
            <person name="Mavromatis K."/>
            <person name="Ivanova N."/>
            <person name="Ovchinnikova G."/>
            <person name="Teshima H."/>
            <person name="Detter J.C."/>
            <person name="Han C."/>
            <person name="Land M."/>
            <person name="Hauser L."/>
            <person name="Markowitz V."/>
            <person name="Cheng J.-F."/>
            <person name="Hugenholtz P."/>
            <person name="Woyke T."/>
            <person name="Wu D."/>
            <person name="Spring S."/>
            <person name="Schueler E."/>
            <person name="Brambilla E."/>
            <person name="Klenk H.-P."/>
            <person name="Eisen J.A."/>
        </authorList>
    </citation>
    <scope>NUCLEOTIDE SEQUENCE [LARGE SCALE GENOMIC DNA]</scope>
    <source>
        <strain evidence="10">ATCC 700848 / DSM 11109 / ASRB2</strain>
    </source>
</reference>
<dbReference type="STRING" id="880072.Desac_0686"/>
<evidence type="ECO:0000313" key="9">
    <source>
        <dbReference type="EMBL" id="AEB08567.1"/>
    </source>
</evidence>
<keyword evidence="4 5" id="KW-0269">Exonuclease</keyword>
<dbReference type="Pfam" id="PF13742">
    <property type="entry name" value="tRNA_anti_2"/>
    <property type="match status" value="1"/>
</dbReference>
<protein>
    <recommendedName>
        <fullName evidence="5">Exodeoxyribonuclease 7 large subunit</fullName>
        <ecNumber evidence="5">3.1.11.6</ecNumber>
    </recommendedName>
    <alternativeName>
        <fullName evidence="5">Exodeoxyribonuclease VII large subunit</fullName>
        <shortName evidence="5">Exonuclease VII large subunit</shortName>
    </alternativeName>
</protein>
<dbReference type="CDD" id="cd04489">
    <property type="entry name" value="ExoVII_LU_OBF"/>
    <property type="match status" value="1"/>
</dbReference>
<name>F2NGF4_DESAR</name>
<feature type="domain" description="Exonuclease VII large subunit C-terminal" evidence="7">
    <location>
        <begin position="132"/>
        <end position="446"/>
    </location>
</feature>
<dbReference type="Pfam" id="PF02601">
    <property type="entry name" value="Exonuc_VII_L"/>
    <property type="match status" value="1"/>
</dbReference>
<evidence type="ECO:0000256" key="3">
    <source>
        <dbReference type="ARBA" id="ARBA00022801"/>
    </source>
</evidence>
<dbReference type="PANTHER" id="PTHR30008:SF0">
    <property type="entry name" value="EXODEOXYRIBONUCLEASE 7 LARGE SUBUNIT"/>
    <property type="match status" value="1"/>
</dbReference>
<dbReference type="PANTHER" id="PTHR30008">
    <property type="entry name" value="EXODEOXYRIBONUCLEASE 7 LARGE SUBUNIT"/>
    <property type="match status" value="1"/>
</dbReference>
<sequence length="460" mass="52469">MRSIITPISPEYPRIYSVADLTRMIKDRLEQEFPLVWVQGEVSNLRSPHSGHCYFTLKDEASQLRVVIFRSYYQAMRFKPVDSLKIVCRGQLTVYEPRGEYQLLADYTEPLGMGALAQAFEQLKARLDAEGLFDPRYKKPLPYLPHRLAVVTSPSGAAIRDFLQILHRRFPNIQVLVYPVRVQGAGAAEEIVGALRTLNTMPDLDVIILTRGGGSLEDLWAFNEEKVARAIFQSTIPVISAVGHEIDFTIADFVADRRAPTPSAAAELVVRPLEELQLELQRLSLSLQRRFLNLLQQGRERLRLSGHRLKDPRRRVADLRLRLDERAEQLQRLWQTKRRDAAAKLRLAAARLSLLSVRRRSEGQRLLLQQDNRRLQQVLRRRLSDHRRLLEHLTDRLRPLNPAAILARGYAVALTLPDRAVLRTSQQTAVGAPVLVHLHHGALRCQVTSITDETLPLPTK</sequence>
<dbReference type="GO" id="GO:0003676">
    <property type="term" value="F:nucleic acid binding"/>
    <property type="evidence" value="ECO:0007669"/>
    <property type="project" value="InterPro"/>
</dbReference>
<dbReference type="GO" id="GO:0008855">
    <property type="term" value="F:exodeoxyribonuclease VII activity"/>
    <property type="evidence" value="ECO:0007669"/>
    <property type="project" value="UniProtKB-UniRule"/>
</dbReference>
<dbReference type="KEGG" id="dao:Desac_0686"/>
<comment type="function">
    <text evidence="5">Bidirectionally degrades single-stranded DNA into large acid-insoluble oligonucleotides, which are then degraded further into small acid-soluble oligonucleotides.</text>
</comment>
<dbReference type="GO" id="GO:0009318">
    <property type="term" value="C:exodeoxyribonuclease VII complex"/>
    <property type="evidence" value="ECO:0007669"/>
    <property type="project" value="UniProtKB-UniRule"/>
</dbReference>
<dbReference type="EMBL" id="CP002629">
    <property type="protein sequence ID" value="AEB08567.1"/>
    <property type="molecule type" value="Genomic_DNA"/>
</dbReference>
<dbReference type="GO" id="GO:0005737">
    <property type="term" value="C:cytoplasm"/>
    <property type="evidence" value="ECO:0007669"/>
    <property type="project" value="UniProtKB-SubCell"/>
</dbReference>
<dbReference type="Proteomes" id="UP000000483">
    <property type="component" value="Chromosome"/>
</dbReference>
<evidence type="ECO:0000256" key="6">
    <source>
        <dbReference type="RuleBase" id="RU004355"/>
    </source>
</evidence>
<dbReference type="InterPro" id="IPR003753">
    <property type="entry name" value="Exonuc_VII_L"/>
</dbReference>